<name>A0AAD2HUW3_9AGAR</name>
<evidence type="ECO:0000256" key="3">
    <source>
        <dbReference type="ARBA" id="ARBA00023134"/>
    </source>
</evidence>
<dbReference type="SUPFAM" id="SSF52540">
    <property type="entry name" value="P-loop containing nucleoside triphosphate hydrolases"/>
    <property type="match status" value="1"/>
</dbReference>
<dbReference type="SMART" id="SM00175">
    <property type="entry name" value="RAB"/>
    <property type="match status" value="1"/>
</dbReference>
<dbReference type="PROSITE" id="PS51419">
    <property type="entry name" value="RAB"/>
    <property type="match status" value="1"/>
</dbReference>
<organism evidence="5 6">
    <name type="scientific">Mycena citricolor</name>
    <dbReference type="NCBI Taxonomy" id="2018698"/>
    <lineage>
        <taxon>Eukaryota</taxon>
        <taxon>Fungi</taxon>
        <taxon>Dikarya</taxon>
        <taxon>Basidiomycota</taxon>
        <taxon>Agaricomycotina</taxon>
        <taxon>Agaricomycetes</taxon>
        <taxon>Agaricomycetidae</taxon>
        <taxon>Agaricales</taxon>
        <taxon>Marasmiineae</taxon>
        <taxon>Mycenaceae</taxon>
        <taxon>Mycena</taxon>
    </lineage>
</organism>
<dbReference type="Pfam" id="PF00071">
    <property type="entry name" value="Ras"/>
    <property type="match status" value="1"/>
</dbReference>
<dbReference type="PROSITE" id="PS51420">
    <property type="entry name" value="RHO"/>
    <property type="match status" value="1"/>
</dbReference>
<comment type="caution">
    <text evidence="5">The sequence shown here is derived from an EMBL/GenBank/DDBJ whole genome shotgun (WGS) entry which is preliminary data.</text>
</comment>
<keyword evidence="2" id="KW-0547">Nucleotide-binding</keyword>
<accession>A0AAD2HUW3</accession>
<evidence type="ECO:0000256" key="4">
    <source>
        <dbReference type="SAM" id="MobiDB-lite"/>
    </source>
</evidence>
<dbReference type="PANTHER" id="PTHR24072">
    <property type="entry name" value="RHO FAMILY GTPASE"/>
    <property type="match status" value="1"/>
</dbReference>
<gene>
    <name evidence="5" type="ORF">MYCIT1_LOCUS34677</name>
</gene>
<dbReference type="NCBIfam" id="TIGR00231">
    <property type="entry name" value="small_GTP"/>
    <property type="match status" value="1"/>
</dbReference>
<protein>
    <submittedName>
        <fullName evidence="5">Uncharacterized protein</fullName>
    </submittedName>
</protein>
<dbReference type="GO" id="GO:0005525">
    <property type="term" value="F:GTP binding"/>
    <property type="evidence" value="ECO:0007669"/>
    <property type="project" value="UniProtKB-KW"/>
</dbReference>
<dbReference type="EMBL" id="CAVNYO010000460">
    <property type="protein sequence ID" value="CAK5282704.1"/>
    <property type="molecule type" value="Genomic_DNA"/>
</dbReference>
<dbReference type="InterPro" id="IPR003578">
    <property type="entry name" value="Small_GTPase_Rho"/>
</dbReference>
<dbReference type="AlphaFoldDB" id="A0AAD2HUW3"/>
<evidence type="ECO:0000313" key="6">
    <source>
        <dbReference type="Proteomes" id="UP001295794"/>
    </source>
</evidence>
<dbReference type="SMART" id="SM00174">
    <property type="entry name" value="RHO"/>
    <property type="match status" value="1"/>
</dbReference>
<sequence>MLPTKVVVIGDSGCGKTTLLRACIELQRKGKDKEQAEDTIRCPSCTCTSTSCSSGFEDSNGDDSFDVYPVSVCDDPNASLLLFQDTPGSYTYDRLRPLAYAHTQVVLLCFSIDSPDSLHDILTRWTPELDLLGSHLRVPRLLVGCRADLRTDSRVVRELRLAGELPVSSDDAEAVARRVGAVGYVECSARDGTGVDDLVHRVARVSGRLHEAGGRFRRRFGANLLRGLLLQMRRDVDGGRSASFAPWCVILAFAPTSSDQPHVQHESSRDEMRPSGAQNWKFPRPGD</sequence>
<evidence type="ECO:0000256" key="1">
    <source>
        <dbReference type="ARBA" id="ARBA00022481"/>
    </source>
</evidence>
<dbReference type="InterPro" id="IPR027417">
    <property type="entry name" value="P-loop_NTPase"/>
</dbReference>
<evidence type="ECO:0000313" key="5">
    <source>
        <dbReference type="EMBL" id="CAK5282704.1"/>
    </source>
</evidence>
<dbReference type="PRINTS" id="PR00449">
    <property type="entry name" value="RASTRNSFRMNG"/>
</dbReference>
<keyword evidence="6" id="KW-1185">Reference proteome</keyword>
<reference evidence="5" key="1">
    <citation type="submission" date="2023-11" db="EMBL/GenBank/DDBJ databases">
        <authorList>
            <person name="De Vega J J."/>
            <person name="De Vega J J."/>
        </authorList>
    </citation>
    <scope>NUCLEOTIDE SEQUENCE</scope>
</reference>
<dbReference type="GO" id="GO:0003924">
    <property type="term" value="F:GTPase activity"/>
    <property type="evidence" value="ECO:0007669"/>
    <property type="project" value="InterPro"/>
</dbReference>
<keyword evidence="1" id="KW-0488">Methylation</keyword>
<dbReference type="InterPro" id="IPR005225">
    <property type="entry name" value="Small_GTP-bd"/>
</dbReference>
<feature type="compositionally biased region" description="Basic and acidic residues" evidence="4">
    <location>
        <begin position="262"/>
        <end position="273"/>
    </location>
</feature>
<dbReference type="Gene3D" id="3.40.50.300">
    <property type="entry name" value="P-loop containing nucleotide triphosphate hydrolases"/>
    <property type="match status" value="1"/>
</dbReference>
<dbReference type="Proteomes" id="UP001295794">
    <property type="component" value="Unassembled WGS sequence"/>
</dbReference>
<dbReference type="SMART" id="SM00173">
    <property type="entry name" value="RAS"/>
    <property type="match status" value="1"/>
</dbReference>
<proteinExistence type="predicted"/>
<dbReference type="InterPro" id="IPR001806">
    <property type="entry name" value="Small_GTPase"/>
</dbReference>
<dbReference type="GO" id="GO:0007264">
    <property type="term" value="P:small GTPase-mediated signal transduction"/>
    <property type="evidence" value="ECO:0007669"/>
    <property type="project" value="InterPro"/>
</dbReference>
<evidence type="ECO:0000256" key="2">
    <source>
        <dbReference type="ARBA" id="ARBA00022741"/>
    </source>
</evidence>
<keyword evidence="3" id="KW-0342">GTP-binding</keyword>
<dbReference type="PROSITE" id="PS51421">
    <property type="entry name" value="RAS"/>
    <property type="match status" value="1"/>
</dbReference>
<feature type="region of interest" description="Disordered" evidence="4">
    <location>
        <begin position="259"/>
        <end position="287"/>
    </location>
</feature>